<feature type="domain" description="Maestro/Maestro-like HEAT-repeats" evidence="2">
    <location>
        <begin position="24"/>
        <end position="151"/>
    </location>
</feature>
<dbReference type="Proteomes" id="UP000533896">
    <property type="component" value="Unassembled WGS sequence"/>
</dbReference>
<feature type="repeat" description="HEAT" evidence="1">
    <location>
        <begin position="53"/>
        <end position="90"/>
    </location>
</feature>
<dbReference type="InterPro" id="IPR011989">
    <property type="entry name" value="ARM-like"/>
</dbReference>
<feature type="non-terminal residue" evidence="3">
    <location>
        <position position="1"/>
    </location>
</feature>
<evidence type="ECO:0000313" key="4">
    <source>
        <dbReference type="Proteomes" id="UP000533896"/>
    </source>
</evidence>
<sequence>LLPCPDISTRSGQILQLAPGFLHSECTAMRHLVLRGLVELCKTPVMAKRTKSLLPSLIELLKDADTEVVEKTLSVLSKVLLAMDIQIPSNIALQLAERLRPLFDNESRNVRVLSIRVFGDVMMLVEQEGRKALKAEVHQSLILLVCHLHDK</sequence>
<feature type="non-terminal residue" evidence="3">
    <location>
        <position position="151"/>
    </location>
</feature>
<dbReference type="PROSITE" id="PS50077">
    <property type="entry name" value="HEAT_REPEAT"/>
    <property type="match status" value="1"/>
</dbReference>
<evidence type="ECO:0000259" key="2">
    <source>
        <dbReference type="Pfam" id="PF23227"/>
    </source>
</evidence>
<reference evidence="3 4" key="1">
    <citation type="submission" date="2019-09" db="EMBL/GenBank/DDBJ databases">
        <title>Bird 10,000 Genomes (B10K) Project - Family phase.</title>
        <authorList>
            <person name="Zhang G."/>
        </authorList>
    </citation>
    <scope>NUCLEOTIDE SEQUENCE [LARGE SCALE GENOMIC DNA]</scope>
    <source>
        <strain evidence="3">B10K-CU-031-23</strain>
    </source>
</reference>
<comment type="caution">
    <text evidence="3">The sequence shown here is derived from an EMBL/GenBank/DDBJ whole genome shotgun (WGS) entry which is preliminary data.</text>
</comment>
<name>A0A7K8KLS0_9AVES</name>
<keyword evidence="4" id="KW-1185">Reference proteome</keyword>
<proteinExistence type="predicted"/>
<dbReference type="InterPro" id="IPR016024">
    <property type="entry name" value="ARM-type_fold"/>
</dbReference>
<gene>
    <name evidence="3" type="primary">Mro</name>
    <name evidence="3" type="ORF">LOPRUF_R11669</name>
</gene>
<dbReference type="SUPFAM" id="SSF48371">
    <property type="entry name" value="ARM repeat"/>
    <property type="match status" value="1"/>
</dbReference>
<dbReference type="PANTHER" id="PTHR23120">
    <property type="entry name" value="MAESTRO-RELATED HEAT DOMAIN-CONTAINING"/>
    <property type="match status" value="1"/>
</dbReference>
<dbReference type="InterPro" id="IPR055406">
    <property type="entry name" value="HEAT_Maestro"/>
</dbReference>
<evidence type="ECO:0000313" key="3">
    <source>
        <dbReference type="EMBL" id="NXE17352.1"/>
    </source>
</evidence>
<dbReference type="EMBL" id="VWYV01004557">
    <property type="protein sequence ID" value="NXE17352.1"/>
    <property type="molecule type" value="Genomic_DNA"/>
</dbReference>
<protein>
    <submittedName>
        <fullName evidence="3">MSTRO protein</fullName>
    </submittedName>
</protein>
<dbReference type="PANTHER" id="PTHR23120:SF42">
    <property type="entry name" value="MAESTRO HEAT-LIKE REPEAT FAMILY MEMBER 3"/>
    <property type="match status" value="1"/>
</dbReference>
<evidence type="ECO:0000256" key="1">
    <source>
        <dbReference type="PROSITE-ProRule" id="PRU00103"/>
    </source>
</evidence>
<dbReference type="InterPro" id="IPR021133">
    <property type="entry name" value="HEAT_type_2"/>
</dbReference>
<dbReference type="AlphaFoldDB" id="A0A7K8KLS0"/>
<dbReference type="Gene3D" id="1.25.10.10">
    <property type="entry name" value="Leucine-rich Repeat Variant"/>
    <property type="match status" value="1"/>
</dbReference>
<dbReference type="OrthoDB" id="9421177at2759"/>
<organism evidence="3 4">
    <name type="scientific">Lophotis ruficrista</name>
    <dbReference type="NCBI Taxonomy" id="172689"/>
    <lineage>
        <taxon>Eukaryota</taxon>
        <taxon>Metazoa</taxon>
        <taxon>Chordata</taxon>
        <taxon>Craniata</taxon>
        <taxon>Vertebrata</taxon>
        <taxon>Euteleostomi</taxon>
        <taxon>Archelosauria</taxon>
        <taxon>Archosauria</taxon>
        <taxon>Dinosauria</taxon>
        <taxon>Saurischia</taxon>
        <taxon>Theropoda</taxon>
        <taxon>Coelurosauria</taxon>
        <taxon>Aves</taxon>
        <taxon>Neognathae</taxon>
        <taxon>Neoaves</taxon>
        <taxon>Otidimorphae</taxon>
        <taxon>Otidiformes</taxon>
        <taxon>Otididae</taxon>
        <taxon>Lophotis</taxon>
    </lineage>
</organism>
<dbReference type="InterPro" id="IPR045206">
    <property type="entry name" value="Maestro_heat-like_prot"/>
</dbReference>
<accession>A0A7K8KLS0</accession>
<dbReference type="GO" id="GO:0005737">
    <property type="term" value="C:cytoplasm"/>
    <property type="evidence" value="ECO:0007669"/>
    <property type="project" value="TreeGrafter"/>
</dbReference>
<dbReference type="Pfam" id="PF23227">
    <property type="entry name" value="HEAT_MROH2B_C"/>
    <property type="match status" value="1"/>
</dbReference>